<dbReference type="SUPFAM" id="SSF52833">
    <property type="entry name" value="Thioredoxin-like"/>
    <property type="match status" value="1"/>
</dbReference>
<dbReference type="AlphaFoldDB" id="A0A2H3NX07"/>
<protein>
    <submittedName>
        <fullName evidence="1">Bacillithiol system redox-active protein YtxJ</fullName>
    </submittedName>
</protein>
<dbReference type="RefSeq" id="WP_098060872.1">
    <property type="nucleotide sequence ID" value="NZ_PDEP01000001.1"/>
</dbReference>
<proteinExistence type="predicted"/>
<dbReference type="Proteomes" id="UP000221024">
    <property type="component" value="Unassembled WGS sequence"/>
</dbReference>
<reference evidence="1 2" key="1">
    <citation type="submission" date="2017-10" db="EMBL/GenBank/DDBJ databases">
        <title>Draft genome of Longimonas halophila.</title>
        <authorList>
            <person name="Goh K.M."/>
            <person name="Shamsir M.S."/>
            <person name="Lim S.W."/>
        </authorList>
    </citation>
    <scope>NUCLEOTIDE SEQUENCE [LARGE SCALE GENOMIC DNA]</scope>
    <source>
        <strain evidence="1 2">KCTC 42399</strain>
    </source>
</reference>
<name>A0A2H3NX07_9BACT</name>
<comment type="caution">
    <text evidence="1">The sequence shown here is derived from an EMBL/GenBank/DDBJ whole genome shotgun (WGS) entry which is preliminary data.</text>
</comment>
<dbReference type="InterPro" id="IPR022551">
    <property type="entry name" value="BrxC"/>
</dbReference>
<gene>
    <name evidence="1" type="primary">ytxJ</name>
    <name evidence="1" type="ORF">CRI93_01735</name>
</gene>
<dbReference type="Gene3D" id="3.40.30.10">
    <property type="entry name" value="Glutaredoxin"/>
    <property type="match status" value="1"/>
</dbReference>
<dbReference type="EMBL" id="PDEP01000001">
    <property type="protein sequence ID" value="PEN09474.1"/>
    <property type="molecule type" value="Genomic_DNA"/>
</dbReference>
<accession>A0A2H3NX07</accession>
<dbReference type="NCBIfam" id="TIGR04019">
    <property type="entry name" value="B_thiol_YtxJ"/>
    <property type="match status" value="1"/>
</dbReference>
<dbReference type="InterPro" id="IPR036249">
    <property type="entry name" value="Thioredoxin-like_sf"/>
</dbReference>
<dbReference type="Pfam" id="PF11009">
    <property type="entry name" value="BrxC"/>
    <property type="match status" value="1"/>
</dbReference>
<sequence>MVSEMTSVADWNAAREASFEYPVLVYKHSATCPTSAWAQRNIDTWSDDHADWPVYRVTVQSSRPVSNQIAEDLSLRHETPQAIIVHNGKVVQHLNHNRVSPDRLSDALHKLDLPA</sequence>
<dbReference type="OrthoDB" id="677051at2"/>
<evidence type="ECO:0000313" key="1">
    <source>
        <dbReference type="EMBL" id="PEN09474.1"/>
    </source>
</evidence>
<evidence type="ECO:0000313" key="2">
    <source>
        <dbReference type="Proteomes" id="UP000221024"/>
    </source>
</evidence>
<keyword evidence="2" id="KW-1185">Reference proteome</keyword>
<organism evidence="1 2">
    <name type="scientific">Longimonas halophila</name>
    <dbReference type="NCBI Taxonomy" id="1469170"/>
    <lineage>
        <taxon>Bacteria</taxon>
        <taxon>Pseudomonadati</taxon>
        <taxon>Rhodothermota</taxon>
        <taxon>Rhodothermia</taxon>
        <taxon>Rhodothermales</taxon>
        <taxon>Salisaetaceae</taxon>
        <taxon>Longimonas</taxon>
    </lineage>
</organism>